<dbReference type="PANTHER" id="PTHR33112">
    <property type="entry name" value="DOMAIN PROTEIN, PUTATIVE-RELATED"/>
    <property type="match status" value="1"/>
</dbReference>
<feature type="compositionally biased region" description="Pro residues" evidence="1">
    <location>
        <begin position="24"/>
        <end position="34"/>
    </location>
</feature>
<dbReference type="InterPro" id="IPR010730">
    <property type="entry name" value="HET"/>
</dbReference>
<evidence type="ECO:0000313" key="4">
    <source>
        <dbReference type="Proteomes" id="UP000799640"/>
    </source>
</evidence>
<dbReference type="Proteomes" id="UP000799640">
    <property type="component" value="Unassembled WGS sequence"/>
</dbReference>
<accession>A0A6G1HW59</accession>
<proteinExistence type="predicted"/>
<name>A0A6G1HW59_9PEZI</name>
<organism evidence="3 4">
    <name type="scientific">Trichodelitschia bisporula</name>
    <dbReference type="NCBI Taxonomy" id="703511"/>
    <lineage>
        <taxon>Eukaryota</taxon>
        <taxon>Fungi</taxon>
        <taxon>Dikarya</taxon>
        <taxon>Ascomycota</taxon>
        <taxon>Pezizomycotina</taxon>
        <taxon>Dothideomycetes</taxon>
        <taxon>Dothideomycetes incertae sedis</taxon>
        <taxon>Phaeotrichales</taxon>
        <taxon>Phaeotrichaceae</taxon>
        <taxon>Trichodelitschia</taxon>
    </lineage>
</organism>
<keyword evidence="4" id="KW-1185">Reference proteome</keyword>
<evidence type="ECO:0000259" key="2">
    <source>
        <dbReference type="Pfam" id="PF06985"/>
    </source>
</evidence>
<dbReference type="PANTHER" id="PTHR33112:SF16">
    <property type="entry name" value="HETEROKARYON INCOMPATIBILITY DOMAIN-CONTAINING PROTEIN"/>
    <property type="match status" value="1"/>
</dbReference>
<feature type="region of interest" description="Disordered" evidence="1">
    <location>
        <begin position="20"/>
        <end position="42"/>
    </location>
</feature>
<sequence length="661" mass="73394">MTSVNGSFIKNGTTTASGIFAPSVTPPASSPPSSPLTSPQVGGINPPAIHGSFSSTITAESDFTASSLSTRSATWAATSTAACRFCSGLSLDALASRAGYLHAYSRSSLVRSAQTCRLCSLLFRKDRSRRSAQLRLSLARENGQTCLRVEHVGGKHRISLSLYTLEGNPATARGITVKRELSHTASPQSFDTAATWIEACAANHNCNKNLPLMQDSMPSRLIDVEAFDNSSNVRLVDNDGSCCKYITLSYCWGKTRTFTTTSRSLRLRKRQISFSALPRTFQDAISIARRLRVRWIWIDAICIIQDDRRDWERESAKMGAVYSMAYLTIAADAGVDCNSGCFNDSSTTQEADFAPLELTSGVFIWDPSRRMRPPEIDGSPLAQRGWVCQERILSPRILHYTRTQLFWECREELQAEDGLRPWVEAETVCGLARNLYGDGDQDNLLHIWYTKVVAQSYSGRRLTLPDDKLAAISGLARAFHRHFDCAYVAGLWLRDLDYGLSWRRRGPATRLAQYRAPSFSWAAIDGVVEWPARSVSALKVEDVWVDLEGEDAHGRVRACWIRVTGQVRRARVVARKRISAGGWDVVWELRSLTDAWLGTAFMDEEEEGSEVECLVLSEKQALILGDGQREGEFVRRGVAEIAGYEGKFTDDGEGMRTVTIF</sequence>
<dbReference type="Pfam" id="PF06985">
    <property type="entry name" value="HET"/>
    <property type="match status" value="1"/>
</dbReference>
<protein>
    <submittedName>
        <fullName evidence="3">HET-domain-containing protein</fullName>
    </submittedName>
</protein>
<reference evidence="3" key="1">
    <citation type="journal article" date="2020" name="Stud. Mycol.">
        <title>101 Dothideomycetes genomes: a test case for predicting lifestyles and emergence of pathogens.</title>
        <authorList>
            <person name="Haridas S."/>
            <person name="Albert R."/>
            <person name="Binder M."/>
            <person name="Bloem J."/>
            <person name="Labutti K."/>
            <person name="Salamov A."/>
            <person name="Andreopoulos B."/>
            <person name="Baker S."/>
            <person name="Barry K."/>
            <person name="Bills G."/>
            <person name="Bluhm B."/>
            <person name="Cannon C."/>
            <person name="Castanera R."/>
            <person name="Culley D."/>
            <person name="Daum C."/>
            <person name="Ezra D."/>
            <person name="Gonzalez J."/>
            <person name="Henrissat B."/>
            <person name="Kuo A."/>
            <person name="Liang C."/>
            <person name="Lipzen A."/>
            <person name="Lutzoni F."/>
            <person name="Magnuson J."/>
            <person name="Mondo S."/>
            <person name="Nolan M."/>
            <person name="Ohm R."/>
            <person name="Pangilinan J."/>
            <person name="Park H.-J."/>
            <person name="Ramirez L."/>
            <person name="Alfaro M."/>
            <person name="Sun H."/>
            <person name="Tritt A."/>
            <person name="Yoshinaga Y."/>
            <person name="Zwiers L.-H."/>
            <person name="Turgeon B."/>
            <person name="Goodwin S."/>
            <person name="Spatafora J."/>
            <person name="Crous P."/>
            <person name="Grigoriev I."/>
        </authorList>
    </citation>
    <scope>NUCLEOTIDE SEQUENCE</scope>
    <source>
        <strain evidence="3">CBS 262.69</strain>
    </source>
</reference>
<dbReference type="EMBL" id="ML996695">
    <property type="protein sequence ID" value="KAF2400151.1"/>
    <property type="molecule type" value="Genomic_DNA"/>
</dbReference>
<dbReference type="OrthoDB" id="2958217at2759"/>
<feature type="domain" description="Heterokaryon incompatibility" evidence="2">
    <location>
        <begin position="245"/>
        <end position="390"/>
    </location>
</feature>
<evidence type="ECO:0000313" key="3">
    <source>
        <dbReference type="EMBL" id="KAF2400151.1"/>
    </source>
</evidence>
<gene>
    <name evidence="3" type="ORF">EJ06DRAFT_493729</name>
</gene>
<evidence type="ECO:0000256" key="1">
    <source>
        <dbReference type="SAM" id="MobiDB-lite"/>
    </source>
</evidence>
<dbReference type="AlphaFoldDB" id="A0A6G1HW59"/>